<comment type="pathway">
    <text evidence="2">Amino-acid biosynthesis; L-tryptophan biosynthesis; L-tryptophan from chorismate: step 1/5.</text>
</comment>
<evidence type="ECO:0000256" key="5">
    <source>
        <dbReference type="ARBA" id="ARBA00022723"/>
    </source>
</evidence>
<evidence type="ECO:0000259" key="12">
    <source>
        <dbReference type="Pfam" id="PF00425"/>
    </source>
</evidence>
<evidence type="ECO:0000256" key="4">
    <source>
        <dbReference type="ARBA" id="ARBA00020653"/>
    </source>
</evidence>
<evidence type="ECO:0000256" key="10">
    <source>
        <dbReference type="ARBA" id="ARBA00025634"/>
    </source>
</evidence>
<dbReference type="InterPro" id="IPR005801">
    <property type="entry name" value="ADC_synthase"/>
</dbReference>
<evidence type="ECO:0000259" key="13">
    <source>
        <dbReference type="Pfam" id="PF04715"/>
    </source>
</evidence>
<dbReference type="InterPro" id="IPR019999">
    <property type="entry name" value="Anth_synth_I-like"/>
</dbReference>
<evidence type="ECO:0000256" key="9">
    <source>
        <dbReference type="ARBA" id="ARBA00023239"/>
    </source>
</evidence>
<dbReference type="GO" id="GO:0000162">
    <property type="term" value="P:L-tryptophan biosynthetic process"/>
    <property type="evidence" value="ECO:0007669"/>
    <property type="project" value="UniProtKB-UniPathway"/>
</dbReference>
<dbReference type="UniPathway" id="UPA00035">
    <property type="reaction ID" value="UER00040"/>
</dbReference>
<comment type="subunit">
    <text evidence="3">Heterotetramer consisting of two non-identical subunits: a beta subunit (TrpG) and a large alpha subunit (TrpE).</text>
</comment>
<dbReference type="AlphaFoldDB" id="A0A2V2N810"/>
<reference evidence="14 15" key="1">
    <citation type="submission" date="2018-05" db="EMBL/GenBank/DDBJ databases">
        <title>Draft genome of Methanospirillum stamsii Pt1.</title>
        <authorList>
            <person name="Dueholm M.S."/>
            <person name="Nielsen P.H."/>
            <person name="Bakmann L.F."/>
            <person name="Otzen D.E."/>
        </authorList>
    </citation>
    <scope>NUCLEOTIDE SEQUENCE [LARGE SCALE GENOMIC DNA]</scope>
    <source>
        <strain evidence="14 15">Pt1</strain>
    </source>
</reference>
<dbReference type="GO" id="GO:0004049">
    <property type="term" value="F:anthranilate synthase activity"/>
    <property type="evidence" value="ECO:0007669"/>
    <property type="project" value="UniProtKB-EC"/>
</dbReference>
<keyword evidence="7" id="KW-0460">Magnesium</keyword>
<dbReference type="OrthoDB" id="25514at2157"/>
<evidence type="ECO:0000313" key="14">
    <source>
        <dbReference type="EMBL" id="PWR72387.1"/>
    </source>
</evidence>
<dbReference type="GO" id="GO:0046872">
    <property type="term" value="F:metal ion binding"/>
    <property type="evidence" value="ECO:0007669"/>
    <property type="project" value="UniProtKB-KW"/>
</dbReference>
<organism evidence="14 15">
    <name type="scientific">Methanospirillum stamsii</name>
    <dbReference type="NCBI Taxonomy" id="1277351"/>
    <lineage>
        <taxon>Archaea</taxon>
        <taxon>Methanobacteriati</taxon>
        <taxon>Methanobacteriota</taxon>
        <taxon>Stenosarchaea group</taxon>
        <taxon>Methanomicrobia</taxon>
        <taxon>Methanomicrobiales</taxon>
        <taxon>Methanospirillaceae</taxon>
        <taxon>Methanospirillum</taxon>
    </lineage>
</organism>
<gene>
    <name evidence="14" type="ORF">DLD82_12425</name>
</gene>
<dbReference type="Pfam" id="PF04715">
    <property type="entry name" value="Anth_synt_I_N"/>
    <property type="match status" value="1"/>
</dbReference>
<evidence type="ECO:0000256" key="2">
    <source>
        <dbReference type="ARBA" id="ARBA00004873"/>
    </source>
</evidence>
<dbReference type="Gene3D" id="3.60.120.10">
    <property type="entry name" value="Anthranilate synthase"/>
    <property type="match status" value="1"/>
</dbReference>
<dbReference type="PANTHER" id="PTHR11236">
    <property type="entry name" value="AMINOBENZOATE/ANTHRANILATE SYNTHASE"/>
    <property type="match status" value="1"/>
</dbReference>
<evidence type="ECO:0000313" key="15">
    <source>
        <dbReference type="Proteomes" id="UP000245934"/>
    </source>
</evidence>
<accession>A0A2V2N810</accession>
<comment type="function">
    <text evidence="10">Part of a heterotetrameric complex that catalyzes the two-step biosynthesis of anthranilate, an intermediate in the biosynthesis of L-tryptophan. In the first step, the glutamine-binding beta subunit (TrpG) of anthranilate synthase (AS) provides the glutamine amidotransferase activity which generates ammonia as a substrate that, along with chorismate, is used in the second step, catalyzed by the large alpha subunit of AS (TrpE) to produce anthranilate. In the absence of TrpG, TrpE can synthesize anthranilate directly from chorismate and high concentrations of ammonia.</text>
</comment>
<keyword evidence="6" id="KW-0028">Amino-acid biosynthesis</keyword>
<evidence type="ECO:0000256" key="6">
    <source>
        <dbReference type="ARBA" id="ARBA00022822"/>
    </source>
</evidence>
<protein>
    <recommendedName>
        <fullName evidence="4">Anthranilate synthase component 1</fullName>
    </recommendedName>
</protein>
<comment type="caution">
    <text evidence="14">The sequence shown here is derived from an EMBL/GenBank/DDBJ whole genome shotgun (WGS) entry which is preliminary data.</text>
</comment>
<comment type="catalytic activity">
    <reaction evidence="11">
        <text>chorismate + L-glutamine = anthranilate + pyruvate + L-glutamate + H(+)</text>
        <dbReference type="Rhea" id="RHEA:21732"/>
        <dbReference type="ChEBI" id="CHEBI:15361"/>
        <dbReference type="ChEBI" id="CHEBI:15378"/>
        <dbReference type="ChEBI" id="CHEBI:16567"/>
        <dbReference type="ChEBI" id="CHEBI:29748"/>
        <dbReference type="ChEBI" id="CHEBI:29985"/>
        <dbReference type="ChEBI" id="CHEBI:58359"/>
        <dbReference type="EC" id="4.1.3.27"/>
    </reaction>
</comment>
<keyword evidence="5" id="KW-0479">Metal-binding</keyword>
<evidence type="ECO:0000256" key="11">
    <source>
        <dbReference type="ARBA" id="ARBA00047683"/>
    </source>
</evidence>
<feature type="domain" description="Chorismate-utilising enzyme C-terminal" evidence="12">
    <location>
        <begin position="249"/>
        <end position="502"/>
    </location>
</feature>
<dbReference type="EMBL" id="QGMZ01000027">
    <property type="protein sequence ID" value="PWR72387.1"/>
    <property type="molecule type" value="Genomic_DNA"/>
</dbReference>
<dbReference type="GeneID" id="97608308"/>
<name>A0A2V2N810_9EURY</name>
<keyword evidence="9" id="KW-0456">Lyase</keyword>
<evidence type="ECO:0000256" key="8">
    <source>
        <dbReference type="ARBA" id="ARBA00023141"/>
    </source>
</evidence>
<keyword evidence="8" id="KW-0057">Aromatic amino acid biosynthesis</keyword>
<comment type="cofactor">
    <cofactor evidence="1">
        <name>Mg(2+)</name>
        <dbReference type="ChEBI" id="CHEBI:18420"/>
    </cofactor>
</comment>
<dbReference type="InterPro" id="IPR015890">
    <property type="entry name" value="Chorismate_C"/>
</dbReference>
<dbReference type="SUPFAM" id="SSF56322">
    <property type="entry name" value="ADC synthase"/>
    <property type="match status" value="1"/>
</dbReference>
<dbReference type="InterPro" id="IPR006805">
    <property type="entry name" value="Anth_synth_I_N"/>
</dbReference>
<proteinExistence type="predicted"/>
<dbReference type="RefSeq" id="WP_109941447.1">
    <property type="nucleotide sequence ID" value="NZ_CP176366.1"/>
</dbReference>
<dbReference type="Pfam" id="PF00425">
    <property type="entry name" value="Chorismate_bind"/>
    <property type="match status" value="1"/>
</dbReference>
<sequence>MYSRPEGDAGGMEHAMKASNDTETISYKKFREIATSHNGPAYIPVSREIPLPQSSPATIYAAMSEEQGFLLESMEGIPKRAVRSIIGIKPLATLAFSDKFRISGDCRRSFQIIENELENEASALNALQQFCCSIACYAPDSCSFSGGMAGYCRYDLVNEISGGMVRAESEDGPKIRFMIPGELIVFDHIRNTCTLIAGNLVNPGDELTELYDNAIQRLNTLEKCTQVKEVQLECPVMTGNSNLLPDADRSEYEKSVKQAQEYIRAGDIFQVVLSRRFSVNYQEDPFRIYQILRTINPSPYLYYFNFGDEAVIGSSPEMLVKTEGTTVTTVPIAGTRPRGKTDQEDEELAAELLADPKERAEHLMLVDLARNDIGKVSKFGSVRVSEFMTVEKFSHVQHITSVVNGNLQQGLHPIDALKACFPAGTVSGAPKIRAMQIIEELEPVARGLYSGAVGYLGFDNQMEFAIAIRTVMVKDGLATCQAGAGIVADSVPSREFNETQAKVSAMAQAVFCAGGQA</sequence>
<dbReference type="PRINTS" id="PR00095">
    <property type="entry name" value="ANTSNTHASEI"/>
</dbReference>
<dbReference type="PANTHER" id="PTHR11236:SF48">
    <property type="entry name" value="ISOCHORISMATE SYNTHASE MENF"/>
    <property type="match status" value="1"/>
</dbReference>
<evidence type="ECO:0000256" key="7">
    <source>
        <dbReference type="ARBA" id="ARBA00022842"/>
    </source>
</evidence>
<keyword evidence="6" id="KW-0822">Tryptophan biosynthesis</keyword>
<feature type="domain" description="Anthranilate synthase component I N-terminal" evidence="13">
    <location>
        <begin position="55"/>
        <end position="195"/>
    </location>
</feature>
<dbReference type="Proteomes" id="UP000245934">
    <property type="component" value="Unassembled WGS sequence"/>
</dbReference>
<evidence type="ECO:0000256" key="1">
    <source>
        <dbReference type="ARBA" id="ARBA00001946"/>
    </source>
</evidence>
<evidence type="ECO:0000256" key="3">
    <source>
        <dbReference type="ARBA" id="ARBA00011575"/>
    </source>
</evidence>
<keyword evidence="15" id="KW-1185">Reference proteome</keyword>